<dbReference type="Pfam" id="PF07890">
    <property type="entry name" value="Rrp15p"/>
    <property type="match status" value="1"/>
</dbReference>
<evidence type="ECO:0000313" key="3">
    <source>
        <dbReference type="EMBL" id="KAA0154852.1"/>
    </source>
</evidence>
<evidence type="ECO:0000313" key="5">
    <source>
        <dbReference type="Proteomes" id="UP000324907"/>
    </source>
</evidence>
<sequence>MEASAPSRPGKRPREDAGAPAEGGFAAAMSHVLSRELKGKSAVLAKRRTAEMQLQAEDKQEKKAHRADVLARKAKRQRHMVVPSVATVPHERRLRRVATKGVVALFNAVRKYQLEQEAVEKAASRGQRKAAPAAVAAMQAASRVVGDVNEERERFMGFLKETTAKETAPAAAPARAAGPSSRPPWLEEGEDDDENEFGTFEEL</sequence>
<feature type="compositionally biased region" description="Acidic residues" evidence="2">
    <location>
        <begin position="187"/>
        <end position="203"/>
    </location>
</feature>
<dbReference type="EMBL" id="VLTL01000110">
    <property type="protein sequence ID" value="KAA0160469.1"/>
    <property type="molecule type" value="Genomic_DNA"/>
</dbReference>
<feature type="compositionally biased region" description="Low complexity" evidence="2">
    <location>
        <begin position="168"/>
        <end position="184"/>
    </location>
</feature>
<accession>A0A5A8D6A9</accession>
<evidence type="ECO:0000313" key="6">
    <source>
        <dbReference type="Proteomes" id="UP000325113"/>
    </source>
</evidence>
<gene>
    <name evidence="4" type="ORF">FNF28_05425</name>
    <name evidence="3" type="ORF">FNF31_06193</name>
</gene>
<dbReference type="InterPro" id="IPR012459">
    <property type="entry name" value="Rrp15"/>
</dbReference>
<dbReference type="Proteomes" id="UP000325113">
    <property type="component" value="Unassembled WGS sequence"/>
</dbReference>
<dbReference type="PANTHER" id="PTHR13245:SF14">
    <property type="entry name" value="RRP15-LIKE PROTEIN"/>
    <property type="match status" value="1"/>
</dbReference>
<evidence type="ECO:0000256" key="1">
    <source>
        <dbReference type="ARBA" id="ARBA00007462"/>
    </source>
</evidence>
<organism evidence="4 5">
    <name type="scientific">Cafeteria roenbergensis</name>
    <name type="common">Marine flagellate</name>
    <dbReference type="NCBI Taxonomy" id="33653"/>
    <lineage>
        <taxon>Eukaryota</taxon>
        <taxon>Sar</taxon>
        <taxon>Stramenopiles</taxon>
        <taxon>Bigyra</taxon>
        <taxon>Opalozoa</taxon>
        <taxon>Bicosoecida</taxon>
        <taxon>Cafeteriaceae</taxon>
        <taxon>Cafeteria</taxon>
    </lineage>
</organism>
<name>A0A5A8D6A9_CAFRO</name>
<dbReference type="GO" id="GO:0000470">
    <property type="term" value="P:maturation of LSU-rRNA"/>
    <property type="evidence" value="ECO:0007669"/>
    <property type="project" value="TreeGrafter"/>
</dbReference>
<dbReference type="PANTHER" id="PTHR13245">
    <property type="entry name" value="RRP15-LIKE PROTEIN"/>
    <property type="match status" value="1"/>
</dbReference>
<reference evidence="5 6" key="1">
    <citation type="submission" date="2019-07" db="EMBL/GenBank/DDBJ databases">
        <title>Genomes of Cafeteria roenbergensis.</title>
        <authorList>
            <person name="Fischer M.G."/>
            <person name="Hackl T."/>
            <person name="Roman M."/>
        </authorList>
    </citation>
    <scope>NUCLEOTIDE SEQUENCE [LARGE SCALE GENOMIC DNA]</scope>
    <source>
        <strain evidence="3 6">Cflag</strain>
        <strain evidence="4 5">RCC970-E3</strain>
    </source>
</reference>
<evidence type="ECO:0000256" key="2">
    <source>
        <dbReference type="SAM" id="MobiDB-lite"/>
    </source>
</evidence>
<comment type="caution">
    <text evidence="4">The sequence shown here is derived from an EMBL/GenBank/DDBJ whole genome shotgun (WGS) entry which is preliminary data.</text>
</comment>
<dbReference type="GO" id="GO:0030687">
    <property type="term" value="C:preribosome, large subunit precursor"/>
    <property type="evidence" value="ECO:0007669"/>
    <property type="project" value="TreeGrafter"/>
</dbReference>
<feature type="region of interest" description="Disordered" evidence="2">
    <location>
        <begin position="1"/>
        <end position="23"/>
    </location>
</feature>
<evidence type="ECO:0008006" key="7">
    <source>
        <dbReference type="Google" id="ProtNLM"/>
    </source>
</evidence>
<dbReference type="EMBL" id="VLTM01000090">
    <property type="protein sequence ID" value="KAA0154852.1"/>
    <property type="molecule type" value="Genomic_DNA"/>
</dbReference>
<proteinExistence type="inferred from homology"/>
<dbReference type="GO" id="GO:0000460">
    <property type="term" value="P:maturation of 5.8S rRNA"/>
    <property type="evidence" value="ECO:0007669"/>
    <property type="project" value="TreeGrafter"/>
</dbReference>
<evidence type="ECO:0000313" key="4">
    <source>
        <dbReference type="EMBL" id="KAA0160469.1"/>
    </source>
</evidence>
<feature type="region of interest" description="Disordered" evidence="2">
    <location>
        <begin position="161"/>
        <end position="203"/>
    </location>
</feature>
<protein>
    <recommendedName>
        <fullName evidence="7">RRP15-like protein</fullName>
    </recommendedName>
</protein>
<dbReference type="Proteomes" id="UP000324907">
    <property type="component" value="Unassembled WGS sequence"/>
</dbReference>
<comment type="similarity">
    <text evidence="1">Belongs to the RRP15 family.</text>
</comment>
<dbReference type="AlphaFoldDB" id="A0A5A8D6A9"/>